<proteinExistence type="predicted"/>
<accession>A0A8S5NZ67</accession>
<organism evidence="1">
    <name type="scientific">Siphoviridae sp. ctR6G4</name>
    <dbReference type="NCBI Taxonomy" id="2825499"/>
    <lineage>
        <taxon>Viruses</taxon>
        <taxon>Duplodnaviria</taxon>
        <taxon>Heunggongvirae</taxon>
        <taxon>Uroviricota</taxon>
        <taxon>Caudoviricetes</taxon>
    </lineage>
</organism>
<name>A0A8S5NZ67_9CAUD</name>
<evidence type="ECO:0008006" key="2">
    <source>
        <dbReference type="Google" id="ProtNLM"/>
    </source>
</evidence>
<protein>
    <recommendedName>
        <fullName evidence="2">Phage protein</fullName>
    </recommendedName>
</protein>
<evidence type="ECO:0000313" key="1">
    <source>
        <dbReference type="EMBL" id="DAD99724.1"/>
    </source>
</evidence>
<dbReference type="EMBL" id="BK015292">
    <property type="protein sequence ID" value="DAD99724.1"/>
    <property type="molecule type" value="Genomic_DNA"/>
</dbReference>
<reference evidence="1" key="1">
    <citation type="journal article" date="2021" name="Proc. Natl. Acad. Sci. U.S.A.">
        <title>A Catalog of Tens of Thousands of Viruses from Human Metagenomes Reveals Hidden Associations with Chronic Diseases.</title>
        <authorList>
            <person name="Tisza M.J."/>
            <person name="Buck C.B."/>
        </authorList>
    </citation>
    <scope>NUCLEOTIDE SEQUENCE</scope>
    <source>
        <strain evidence="1">CtR6G4</strain>
    </source>
</reference>
<sequence>MIELIKEFGITFLCFFIGYSVVECIAGKEKKDDQ</sequence>